<keyword evidence="5" id="KW-0547">Nucleotide-binding</keyword>
<dbReference type="InterPro" id="IPR049577">
    <property type="entry name" value="GMPP_N"/>
</dbReference>
<dbReference type="FunFam" id="3.90.550.10:FF:000046">
    <property type="entry name" value="Mannose-1-phosphate guanylyltransferase (GDP)"/>
    <property type="match status" value="1"/>
</dbReference>
<proteinExistence type="inferred from homology"/>
<keyword evidence="6" id="KW-0342">GTP-binding</keyword>
<evidence type="ECO:0000313" key="11">
    <source>
        <dbReference type="Proteomes" id="UP000230052"/>
    </source>
</evidence>
<dbReference type="GO" id="GO:0009298">
    <property type="term" value="P:GDP-mannose biosynthetic process"/>
    <property type="evidence" value="ECO:0007669"/>
    <property type="project" value="TreeGrafter"/>
</dbReference>
<comment type="caution">
    <text evidence="10">The sequence shown here is derived from an EMBL/GenBank/DDBJ whole genome shotgun (WGS) entry which is preliminary data.</text>
</comment>
<dbReference type="GO" id="GO:0004475">
    <property type="term" value="F:mannose-1-phosphate guanylyltransferase (GTP) activity"/>
    <property type="evidence" value="ECO:0007669"/>
    <property type="project" value="UniProtKB-EC"/>
</dbReference>
<protein>
    <recommendedName>
        <fullName evidence="2">mannose-1-phosphate guanylyltransferase</fullName>
        <ecNumber evidence="2">2.7.7.13</ecNumber>
    </recommendedName>
</protein>
<dbReference type="Pfam" id="PF00483">
    <property type="entry name" value="NTP_transferase"/>
    <property type="match status" value="1"/>
</dbReference>
<dbReference type="InterPro" id="IPR051161">
    <property type="entry name" value="Mannose-6P_isomerase_type2"/>
</dbReference>
<evidence type="ECO:0000256" key="7">
    <source>
        <dbReference type="ARBA" id="ARBA00047343"/>
    </source>
</evidence>
<evidence type="ECO:0000256" key="2">
    <source>
        <dbReference type="ARBA" id="ARBA00012387"/>
    </source>
</evidence>
<keyword evidence="3 10" id="KW-0808">Transferase</keyword>
<dbReference type="CDD" id="cd02509">
    <property type="entry name" value="GDP-M1P_Guanylyltransferase"/>
    <property type="match status" value="1"/>
</dbReference>
<evidence type="ECO:0000256" key="3">
    <source>
        <dbReference type="ARBA" id="ARBA00022679"/>
    </source>
</evidence>
<dbReference type="InterPro" id="IPR029044">
    <property type="entry name" value="Nucleotide-diphossugar_trans"/>
</dbReference>
<evidence type="ECO:0000256" key="1">
    <source>
        <dbReference type="ARBA" id="ARBA00006115"/>
    </source>
</evidence>
<comment type="catalytic activity">
    <reaction evidence="7">
        <text>alpha-D-mannose 1-phosphate + GTP + H(+) = GDP-alpha-D-mannose + diphosphate</text>
        <dbReference type="Rhea" id="RHEA:15229"/>
        <dbReference type="ChEBI" id="CHEBI:15378"/>
        <dbReference type="ChEBI" id="CHEBI:33019"/>
        <dbReference type="ChEBI" id="CHEBI:37565"/>
        <dbReference type="ChEBI" id="CHEBI:57527"/>
        <dbReference type="ChEBI" id="CHEBI:58409"/>
        <dbReference type="EC" id="2.7.7.13"/>
    </reaction>
</comment>
<feature type="domain" description="MannoseP isomerase/GMP-like beta-helix" evidence="9">
    <location>
        <begin position="304"/>
        <end position="354"/>
    </location>
</feature>
<sequence>MKTNPKTNLYAVILAGGAGERLWPISRVKKPKYVMKITGSKSIIQQTLARLKGLVPTKNIFIVTTKDQKRMIKKELEGTNVTNFLIEPCPKNTAAAIGLASVCIREENPKATVVVLPADHYIKDEKAFQSDIKYAAKVADNGSLVTIGVKPVSAFTGYGYIKVHSRDDKGRLRQRHYKVERFVEKPNRRKAEEFFRSRKYFWNAGMFAWKVNSILDGIREYMPRLYSALLNIEGLLGKSDFDAKVAKIYKRLDNVSIDYGIMEKARNVAMVAANFGWTDLGSWISLEDIYKKDHNENIYRAFNINYDTKGSIIFGPSDHLIATCGIRDLIIVHTKDATLVASRNNTQEIKELVNIIRKKCSARYL</sequence>
<feature type="domain" description="Nucleotidyl transferase" evidence="8">
    <location>
        <begin position="11"/>
        <end position="295"/>
    </location>
</feature>
<gene>
    <name evidence="10" type="ORF">COS99_00840</name>
</gene>
<dbReference type="Gene3D" id="3.90.550.10">
    <property type="entry name" value="Spore Coat Polysaccharide Biosynthesis Protein SpsA, Chain A"/>
    <property type="match status" value="1"/>
</dbReference>
<evidence type="ECO:0000256" key="6">
    <source>
        <dbReference type="ARBA" id="ARBA00023134"/>
    </source>
</evidence>
<evidence type="ECO:0000259" key="8">
    <source>
        <dbReference type="Pfam" id="PF00483"/>
    </source>
</evidence>
<dbReference type="PANTHER" id="PTHR46390:SF1">
    <property type="entry name" value="MANNOSE-1-PHOSPHATE GUANYLYLTRANSFERASE"/>
    <property type="match status" value="1"/>
</dbReference>
<dbReference type="InterPro" id="IPR005835">
    <property type="entry name" value="NTP_transferase_dom"/>
</dbReference>
<dbReference type="PANTHER" id="PTHR46390">
    <property type="entry name" value="MANNOSE-1-PHOSPHATE GUANYLYLTRANSFERASE"/>
    <property type="match status" value="1"/>
</dbReference>
<evidence type="ECO:0000313" key="10">
    <source>
        <dbReference type="EMBL" id="PIU42316.1"/>
    </source>
</evidence>
<dbReference type="EMBL" id="PEWV01000010">
    <property type="protein sequence ID" value="PIU42316.1"/>
    <property type="molecule type" value="Genomic_DNA"/>
</dbReference>
<accession>A0A2J0L4S7</accession>
<dbReference type="EC" id="2.7.7.13" evidence="2"/>
<dbReference type="InterPro" id="IPR054566">
    <property type="entry name" value="ManC/GMP-like_b-helix"/>
</dbReference>
<dbReference type="GO" id="GO:0005525">
    <property type="term" value="F:GTP binding"/>
    <property type="evidence" value="ECO:0007669"/>
    <property type="project" value="UniProtKB-KW"/>
</dbReference>
<organism evidence="10 11">
    <name type="scientific">Candidatus Aquitaenariimonas noxiae</name>
    <dbReference type="NCBI Taxonomy" id="1974741"/>
    <lineage>
        <taxon>Bacteria</taxon>
        <taxon>Pseudomonadati</taxon>
        <taxon>Candidatus Omnitrophota</taxon>
        <taxon>Candidatus Aquitaenariimonas</taxon>
    </lineage>
</organism>
<dbReference type="SUPFAM" id="SSF159283">
    <property type="entry name" value="Guanosine diphospho-D-mannose pyrophosphorylase/mannose-6-phosphate isomerase linker domain"/>
    <property type="match status" value="1"/>
</dbReference>
<dbReference type="Pfam" id="PF22640">
    <property type="entry name" value="ManC_GMP_beta-helix"/>
    <property type="match status" value="1"/>
</dbReference>
<comment type="similarity">
    <text evidence="1">Belongs to the mannose-6-phosphate isomerase type 2 family.</text>
</comment>
<keyword evidence="4 10" id="KW-0548">Nucleotidyltransferase</keyword>
<reference evidence="10 11" key="1">
    <citation type="submission" date="2017-09" db="EMBL/GenBank/DDBJ databases">
        <title>Depth-based differentiation of microbial function through sediment-hosted aquifers and enrichment of novel symbionts in the deep terrestrial subsurface.</title>
        <authorList>
            <person name="Probst A.J."/>
            <person name="Ladd B."/>
            <person name="Jarett J.K."/>
            <person name="Geller-Mcgrath D.E."/>
            <person name="Sieber C.M."/>
            <person name="Emerson J.B."/>
            <person name="Anantharaman K."/>
            <person name="Thomas B.C."/>
            <person name="Malmstrom R."/>
            <person name="Stieglmeier M."/>
            <person name="Klingl A."/>
            <person name="Woyke T."/>
            <person name="Ryan C.M."/>
            <person name="Banfield J.F."/>
        </authorList>
    </citation>
    <scope>NUCLEOTIDE SEQUENCE [LARGE SCALE GENOMIC DNA]</scope>
    <source>
        <strain evidence="10">CG07_land_8_20_14_0_80_42_15</strain>
    </source>
</reference>
<evidence type="ECO:0000259" key="9">
    <source>
        <dbReference type="Pfam" id="PF22640"/>
    </source>
</evidence>
<dbReference type="SUPFAM" id="SSF53448">
    <property type="entry name" value="Nucleotide-diphospho-sugar transferases"/>
    <property type="match status" value="1"/>
</dbReference>
<evidence type="ECO:0000256" key="5">
    <source>
        <dbReference type="ARBA" id="ARBA00022741"/>
    </source>
</evidence>
<evidence type="ECO:0000256" key="4">
    <source>
        <dbReference type="ARBA" id="ARBA00022695"/>
    </source>
</evidence>
<dbReference type="AlphaFoldDB" id="A0A2J0L4S7"/>
<name>A0A2J0L4S7_9BACT</name>
<dbReference type="Proteomes" id="UP000230052">
    <property type="component" value="Unassembled WGS sequence"/>
</dbReference>